<reference evidence="18 19" key="1">
    <citation type="submission" date="2018-06" db="EMBL/GenBank/DDBJ databases">
        <title>Complete Genomes of Monosporascus.</title>
        <authorList>
            <person name="Robinson A.J."/>
            <person name="Natvig D.O."/>
        </authorList>
    </citation>
    <scope>NUCLEOTIDE SEQUENCE [LARGE SCALE GENOMIC DNA]</scope>
    <source>
        <strain evidence="18 19">CBS 110550</strain>
    </source>
</reference>
<dbReference type="InterPro" id="IPR029016">
    <property type="entry name" value="GAF-like_dom_sf"/>
</dbReference>
<dbReference type="SUPFAM" id="SSF48452">
    <property type="entry name" value="TPR-like"/>
    <property type="match status" value="1"/>
</dbReference>
<dbReference type="Gene3D" id="1.10.287.130">
    <property type="match status" value="1"/>
</dbReference>
<evidence type="ECO:0000256" key="6">
    <source>
        <dbReference type="ARBA" id="ARBA00022679"/>
    </source>
</evidence>
<protein>
    <recommendedName>
        <fullName evidence="3">histidine kinase</fullName>
        <ecNumber evidence="3">2.7.13.3</ecNumber>
    </recommendedName>
</protein>
<evidence type="ECO:0000256" key="4">
    <source>
        <dbReference type="ARBA" id="ARBA00022475"/>
    </source>
</evidence>
<dbReference type="GO" id="GO:0000155">
    <property type="term" value="F:phosphorelay sensor kinase activity"/>
    <property type="evidence" value="ECO:0007669"/>
    <property type="project" value="InterPro"/>
</dbReference>
<evidence type="ECO:0000256" key="5">
    <source>
        <dbReference type="ARBA" id="ARBA00022553"/>
    </source>
</evidence>
<evidence type="ECO:0000256" key="12">
    <source>
        <dbReference type="ARBA" id="ARBA00023136"/>
    </source>
</evidence>
<evidence type="ECO:0000256" key="3">
    <source>
        <dbReference type="ARBA" id="ARBA00012438"/>
    </source>
</evidence>
<evidence type="ECO:0000256" key="13">
    <source>
        <dbReference type="PROSITE-ProRule" id="PRU00169"/>
    </source>
</evidence>
<keyword evidence="11" id="KW-1133">Transmembrane helix</keyword>
<keyword evidence="9" id="KW-0418">Kinase</keyword>
<feature type="domain" description="Response regulatory" evidence="17">
    <location>
        <begin position="2225"/>
        <end position="2349"/>
    </location>
</feature>
<dbReference type="SUPFAM" id="SSF47384">
    <property type="entry name" value="Homodimeric domain of signal transducing histidine kinase"/>
    <property type="match status" value="1"/>
</dbReference>
<evidence type="ECO:0000256" key="10">
    <source>
        <dbReference type="ARBA" id="ARBA00022840"/>
    </source>
</evidence>
<feature type="region of interest" description="Disordered" evidence="14">
    <location>
        <begin position="489"/>
        <end position="535"/>
    </location>
</feature>
<dbReference type="PROSITE" id="PS50109">
    <property type="entry name" value="HIS_KIN"/>
    <property type="match status" value="1"/>
</dbReference>
<feature type="region of interest" description="Disordered" evidence="14">
    <location>
        <begin position="2415"/>
        <end position="2535"/>
    </location>
</feature>
<dbReference type="Pfam" id="PF13191">
    <property type="entry name" value="AAA_16"/>
    <property type="match status" value="1"/>
</dbReference>
<keyword evidence="5 13" id="KW-0597">Phosphoprotein</keyword>
<feature type="region of interest" description="Disordered" evidence="14">
    <location>
        <begin position="2354"/>
        <end position="2390"/>
    </location>
</feature>
<dbReference type="PRINTS" id="PR00344">
    <property type="entry name" value="BCTRLSENSOR"/>
</dbReference>
<dbReference type="Proteomes" id="UP000293360">
    <property type="component" value="Unassembled WGS sequence"/>
</dbReference>
<keyword evidence="6" id="KW-0808">Transferase</keyword>
<dbReference type="InterPro" id="IPR004358">
    <property type="entry name" value="Sig_transdc_His_kin-like_C"/>
</dbReference>
<evidence type="ECO:0000256" key="9">
    <source>
        <dbReference type="ARBA" id="ARBA00022777"/>
    </source>
</evidence>
<dbReference type="InterPro" id="IPR011009">
    <property type="entry name" value="Kinase-like_dom_sf"/>
</dbReference>
<evidence type="ECO:0000259" key="16">
    <source>
        <dbReference type="PROSITE" id="PS50109"/>
    </source>
</evidence>
<dbReference type="PROSITE" id="PS50110">
    <property type="entry name" value="RESPONSE_REGULATORY"/>
    <property type="match status" value="1"/>
</dbReference>
<dbReference type="SUPFAM" id="SSF55874">
    <property type="entry name" value="ATPase domain of HSP90 chaperone/DNA topoisomerase II/histidine kinase"/>
    <property type="match status" value="1"/>
</dbReference>
<comment type="caution">
    <text evidence="18">The sequence shown here is derived from an EMBL/GenBank/DDBJ whole genome shotgun (WGS) entry which is preliminary data.</text>
</comment>
<dbReference type="Pfam" id="PF00512">
    <property type="entry name" value="HisKA"/>
    <property type="match status" value="1"/>
</dbReference>
<dbReference type="Pfam" id="PF00072">
    <property type="entry name" value="Response_reg"/>
    <property type="match status" value="1"/>
</dbReference>
<dbReference type="Pfam" id="PF13185">
    <property type="entry name" value="GAF_2"/>
    <property type="match status" value="1"/>
</dbReference>
<dbReference type="STRING" id="155417.A0A4Q4TIK4"/>
<dbReference type="InterPro" id="IPR011006">
    <property type="entry name" value="CheY-like_superfamily"/>
</dbReference>
<feature type="compositionally biased region" description="Low complexity" evidence="14">
    <location>
        <begin position="2432"/>
        <end position="2454"/>
    </location>
</feature>
<dbReference type="FunFam" id="1.10.510.10:FF:000579">
    <property type="entry name" value="Sensor histidine kinase/response regulator, putative"/>
    <property type="match status" value="1"/>
</dbReference>
<evidence type="ECO:0000256" key="7">
    <source>
        <dbReference type="ARBA" id="ARBA00022692"/>
    </source>
</evidence>
<feature type="region of interest" description="Disordered" evidence="14">
    <location>
        <begin position="62"/>
        <end position="124"/>
    </location>
</feature>
<dbReference type="GO" id="GO:0005524">
    <property type="term" value="F:ATP binding"/>
    <property type="evidence" value="ECO:0007669"/>
    <property type="project" value="UniProtKB-KW"/>
</dbReference>
<dbReference type="InterPro" id="IPR003594">
    <property type="entry name" value="HATPase_dom"/>
</dbReference>
<evidence type="ECO:0000256" key="14">
    <source>
        <dbReference type="SAM" id="MobiDB-lite"/>
    </source>
</evidence>
<evidence type="ECO:0000256" key="11">
    <source>
        <dbReference type="ARBA" id="ARBA00022989"/>
    </source>
</evidence>
<dbReference type="InterPro" id="IPR003661">
    <property type="entry name" value="HisK_dim/P_dom"/>
</dbReference>
<dbReference type="SMART" id="SM00388">
    <property type="entry name" value="HisKA"/>
    <property type="match status" value="1"/>
</dbReference>
<dbReference type="FunFam" id="1.10.287.130:FF:000003">
    <property type="entry name" value="Histidine kinase"/>
    <property type="match status" value="1"/>
</dbReference>
<dbReference type="SUPFAM" id="SSF56112">
    <property type="entry name" value="Protein kinase-like (PK-like)"/>
    <property type="match status" value="1"/>
</dbReference>
<dbReference type="InterPro" id="IPR001789">
    <property type="entry name" value="Sig_transdc_resp-reg_receiver"/>
</dbReference>
<dbReference type="Gene3D" id="3.40.50.2300">
    <property type="match status" value="1"/>
</dbReference>
<comment type="subcellular location">
    <subcellularLocation>
        <location evidence="2">Cell membrane</location>
        <topology evidence="2">Multi-pass membrane protein</topology>
    </subcellularLocation>
</comment>
<dbReference type="CDD" id="cd00082">
    <property type="entry name" value="HisKA"/>
    <property type="match status" value="1"/>
</dbReference>
<dbReference type="SMART" id="SM00065">
    <property type="entry name" value="GAF"/>
    <property type="match status" value="1"/>
</dbReference>
<dbReference type="InterPro" id="IPR003018">
    <property type="entry name" value="GAF"/>
</dbReference>
<dbReference type="InterPro" id="IPR041664">
    <property type="entry name" value="AAA_16"/>
</dbReference>
<dbReference type="FunFam" id="3.30.565.10:FF:000010">
    <property type="entry name" value="Sensor histidine kinase RcsC"/>
    <property type="match status" value="1"/>
</dbReference>
<dbReference type="GO" id="GO:0005886">
    <property type="term" value="C:plasma membrane"/>
    <property type="evidence" value="ECO:0007669"/>
    <property type="project" value="UniProtKB-SubCell"/>
</dbReference>
<dbReference type="InterPro" id="IPR036097">
    <property type="entry name" value="HisK_dim/P_sf"/>
</dbReference>
<keyword evidence="7" id="KW-0812">Transmembrane</keyword>
<keyword evidence="4" id="KW-1003">Cell membrane</keyword>
<keyword evidence="19" id="KW-1185">Reference proteome</keyword>
<accession>A0A4Q4TIK4</accession>
<dbReference type="InterPro" id="IPR011990">
    <property type="entry name" value="TPR-like_helical_dom_sf"/>
</dbReference>
<dbReference type="SMART" id="SM00448">
    <property type="entry name" value="REC"/>
    <property type="match status" value="1"/>
</dbReference>
<keyword evidence="10" id="KW-0067">ATP-binding</keyword>
<feature type="compositionally biased region" description="Low complexity" evidence="14">
    <location>
        <begin position="2485"/>
        <end position="2501"/>
    </location>
</feature>
<dbReference type="Gene3D" id="3.30.565.10">
    <property type="entry name" value="Histidine kinase-like ATPase, C-terminal domain"/>
    <property type="match status" value="1"/>
</dbReference>
<dbReference type="SUPFAM" id="SSF55781">
    <property type="entry name" value="GAF domain-like"/>
    <property type="match status" value="1"/>
</dbReference>
<feature type="compositionally biased region" description="Pro residues" evidence="14">
    <location>
        <begin position="2376"/>
        <end position="2388"/>
    </location>
</feature>
<dbReference type="InterPro" id="IPR027417">
    <property type="entry name" value="P-loop_NTPase"/>
</dbReference>
<dbReference type="SUPFAM" id="SSF52540">
    <property type="entry name" value="P-loop containing nucleoside triphosphate hydrolases"/>
    <property type="match status" value="1"/>
</dbReference>
<feature type="compositionally biased region" description="Polar residues" evidence="14">
    <location>
        <begin position="731"/>
        <end position="753"/>
    </location>
</feature>
<feature type="compositionally biased region" description="Low complexity" evidence="14">
    <location>
        <begin position="62"/>
        <end position="73"/>
    </location>
</feature>
<evidence type="ECO:0000313" key="19">
    <source>
        <dbReference type="Proteomes" id="UP000293360"/>
    </source>
</evidence>
<dbReference type="InterPro" id="IPR036890">
    <property type="entry name" value="HATPase_C_sf"/>
</dbReference>
<dbReference type="FunFam" id="3.30.450.40:FF:000044">
    <property type="entry name" value="Putative sensor histidine kinase/response regulator"/>
    <property type="match status" value="1"/>
</dbReference>
<dbReference type="OrthoDB" id="60033at2759"/>
<dbReference type="EMBL" id="QJNU01000115">
    <property type="protein sequence ID" value="RYP06815.1"/>
    <property type="molecule type" value="Genomic_DNA"/>
</dbReference>
<dbReference type="SMART" id="SM00220">
    <property type="entry name" value="S_TKc"/>
    <property type="match status" value="1"/>
</dbReference>
<dbReference type="SMART" id="SM00387">
    <property type="entry name" value="HATPase_c"/>
    <property type="match status" value="1"/>
</dbReference>
<dbReference type="SUPFAM" id="SSF52172">
    <property type="entry name" value="CheY-like"/>
    <property type="match status" value="1"/>
</dbReference>
<evidence type="ECO:0000259" key="15">
    <source>
        <dbReference type="PROSITE" id="PS50011"/>
    </source>
</evidence>
<feature type="domain" description="Histidine kinase" evidence="16">
    <location>
        <begin position="1954"/>
        <end position="2179"/>
    </location>
</feature>
<gene>
    <name evidence="18" type="ORF">DL764_002927</name>
</gene>
<feature type="compositionally biased region" description="Polar residues" evidence="14">
    <location>
        <begin position="2460"/>
        <end position="2477"/>
    </location>
</feature>
<feature type="compositionally biased region" description="Polar residues" evidence="14">
    <location>
        <begin position="2415"/>
        <end position="2431"/>
    </location>
</feature>
<dbReference type="Gene3D" id="3.30.450.40">
    <property type="match status" value="1"/>
</dbReference>
<dbReference type="Pfam" id="PF02518">
    <property type="entry name" value="HATPase_c"/>
    <property type="match status" value="1"/>
</dbReference>
<sequence>MPLSYLAPPMDGFAIAADDRLDPPARILDRLRQIAGYTWDESQRPFHSTYDNWHISGTRFVSPNTNVTPTPTSGQTASSPPPYTTKLASVLSSPGDFHSSPLPPSEASSDRSAPSPPATSTSATDLFVEEQHVVARVSYHVLREERAFHIAKNLTITADPDGRHIVRPIDLIRLSPQPSDRGAIVVGIYENPGPNYLFQKLDLGPAFYYADKVDDRFEANHRNGYNLEPPISVMYFLDFAIGATECLEILHQGNGMVHGEIRADAFHYNVETGRVKLTSFGSGIRSFEQGLTSTGWSSLSKELGAKNKLIYISPEQTGRMPAEPDIRTDIYSLGVVFWMLLTQQPVFTGTTPLDIVQGVLGRRIPLVSNIRADVPDVLGRIIQKCTAKNVSERYHSASGLRYDLQMVQKFLEDGDKIALRDFDLATRDVSSFFMLPTDMVGRNQELAELLNIIERVARSHATSSSLGIAGRFSDGSTFSTEVADTADISSEGASSAEGNRRSGSFTQTLTSDMRQRSGFQPSLNGTETHTASNDTVSSRFSVLSATKTTRECERQPSLSLDTKSYVDSFSDRQSSRHSGMETSTSLSRQLGSAKYRRRGHCEVVVIEGAGGLGKSLLVQQVLADARRRGYCATAKFDRARRTAFGPLLKLVSSLFKQVWGERDTDTPLHMALKDYVRPVWPMLHNVLGLPEFLFGPPTLSAAKIATSEASNSGRNIAAALKQPDAPPDSLAGSSQPRSPQMKPQTSPDLLRSGTSTKTLRLMNMFLDLLRIFSRYHFICFCLDDLHYADDESLELINQVIAARLKILLILTYRPEDLSPEKIQMLSTVRTEDQPMSNGAKVTRIVLSPLSDDEIIQYVATTLSRPPEEVAPLALVIQSKTGGNPFYIREMLSACHRMKCIWYDYRDSRWLFDLGRLLDLFQGERDFDFLNNEFVTRRLSELPPASRAILAWAAILGNPFSFALICQLLGGEFGYADVDVDDPDMAYLRMPYSKQEAVAGLQAAVNACVIVQGETDEKFRFAHDRYIQAASTWTTADSRKKMHFIVAETLLKYNGLFTPSKDSVASHICEATNIIRERCHVRQRYRKHLIECAATAVENGARSTASKYYGQALDLLQQDPWTDGQEDVCYGETLQLHLRAAECHVYMGNQASTLNLLNTIFSSAKSAEDKAPAWLLQSRILAQNGDAEAALTTLKQSLIQLRTQYDPNPTFEKCDETFMRLATKIQSIDRTQLLNPLENADPQRVIIGAILAEAIASAWWSDYLDFYNLALTLINLHLEDGPLPQSGMGFLQLAMIALSRFNMVDFAAELSSQCIDYLDGSRDTFSSARGYMIYANFVSHIQIPIRVALSHSEQAVESAAAAGDRLSVILSFGILAQMRFFASENFADLESICQYSCEEIPGWHQDTRGGTILIAVRQVCRAMQGKTNISSAKEVMSDEQHNCASYKQFLTAKTRNGGRSILIYETLEIVPLYIYGHYEQACEVGRRCLERLDIIWSARNTRMVLLFHGLALSGLMVRKLNDPRYSANNLEREVQETIVQLERFSQKIKAWQVVSDVNYLAWSNWLDAQLAELRGQHGLAIRQYEAALDHAAEHGFLFEEALGNFLMAGFFIRQSARRSATAVLRESVALWRQLGASGVAQRIEEEHALLLHGPTRNSRSAEVGVQTDFAGDAASVTYAADADDVPHSVHQVTAESKASRTAAWRGTMQPEAGAGLPALDMIDLHAILVSSQVISSVLQVDVLLKTMCDVILQTCGASVTQAAIIVQDEDAKNNDEWCIAASGDPERGATAHIPGRPLAGSSQVAENVILYCARFRDSVFLPDLLNDERFGNVSESWLQRNPLSKAVIAIPICHGSKPLLGVLYLEGEPGSFTDRNLTVLQLLVNQIGISYSNALSMKSIEKVSEQNNSMVEVQKRALAQAIEAQEKAKCAEAEANRNVKIAEEAAKAKSIFLANVSHELRTPLNGVIGNSELLRDSNLNKEQLEMAESIRVSADLLLTVINDILDFSKMEADKMKLYIIAFNPEEMVREVVRAVSYSNREKASKKNVKIIQDINLPPMLIYGDPIRLHQVLGNLIGNSLKFTEDGSITIGARIDADTLEKATLTFWVKDTGIGIPPKQLAKLFRPFSQADASTARKYGGSGLGLSICKSLIETMMKGRIELESEENVGTTAWFTVTFDKAKPEVSAGDAQMSAIPQAPDKTREPPRHNSLNPYLDLAGIPKDQLRICIAEDNLINQRIAINYMRKLGYTNVDAYENGMKAVEGLRQKAKERQPYHIVLMDVQMPVLDGYEATKLIRKDKIDEVRKVLVIAMTASAIQGDRERCLAAGMNDYLAKPVKADLLKKKLDTYTTSHVLKPNSLLNDPSDPDHLSRESANAPPPKLSPVPSPPTIREAMDELDAANKSPPLVTPIRNYLSSQAPVGSPNEVNSTHGQSIAASAQAKSSTQSQEQQQQRSPKVLTESHNGSNAGPATSATTSPPADKPEVAPAEADSWASASSESQSLLTGGHLGHGNSKMQSVSVPLRSENEQGGNPTNT</sequence>
<dbReference type="FunFam" id="3.40.50.2300:FF:000285">
    <property type="entry name" value="Putative sensor histidine kinase/response regulator"/>
    <property type="match status" value="1"/>
</dbReference>
<keyword evidence="12" id="KW-0472">Membrane</keyword>
<dbReference type="PANTHER" id="PTHR43047:SF46">
    <property type="entry name" value="HISTIDINE KINASE_RESPONSE REGULATOR, PUTATIVE (AFU_ORTHOLOGUE AFUA_3G12550)-RELATED"/>
    <property type="match status" value="1"/>
</dbReference>
<proteinExistence type="predicted"/>
<feature type="modified residue" description="4-aspartylphosphate" evidence="13">
    <location>
        <position position="2280"/>
    </location>
</feature>
<feature type="compositionally biased region" description="Polar residues" evidence="14">
    <location>
        <begin position="576"/>
        <end position="590"/>
    </location>
</feature>
<dbReference type="EC" id="2.7.13.3" evidence="3"/>
<evidence type="ECO:0000259" key="17">
    <source>
        <dbReference type="PROSITE" id="PS50110"/>
    </source>
</evidence>
<feature type="domain" description="Protein kinase" evidence="15">
    <location>
        <begin position="128"/>
        <end position="411"/>
    </location>
</feature>
<dbReference type="InterPro" id="IPR000719">
    <property type="entry name" value="Prot_kinase_dom"/>
</dbReference>
<feature type="compositionally biased region" description="Low complexity" evidence="14">
    <location>
        <begin position="105"/>
        <end position="124"/>
    </location>
</feature>
<dbReference type="PROSITE" id="PS50011">
    <property type="entry name" value="PROTEIN_KINASE_DOM"/>
    <property type="match status" value="1"/>
</dbReference>
<dbReference type="PANTHER" id="PTHR43047">
    <property type="entry name" value="TWO-COMPONENT HISTIDINE PROTEIN KINASE"/>
    <property type="match status" value="1"/>
</dbReference>
<evidence type="ECO:0000256" key="8">
    <source>
        <dbReference type="ARBA" id="ARBA00022741"/>
    </source>
</evidence>
<keyword evidence="8" id="KW-0547">Nucleotide-binding</keyword>
<evidence type="ECO:0000256" key="1">
    <source>
        <dbReference type="ARBA" id="ARBA00000085"/>
    </source>
</evidence>
<comment type="catalytic activity">
    <reaction evidence="1">
        <text>ATP + protein L-histidine = ADP + protein N-phospho-L-histidine.</text>
        <dbReference type="EC" id="2.7.13.3"/>
    </reaction>
</comment>
<dbReference type="CDD" id="cd17546">
    <property type="entry name" value="REC_hyHK_CKI1_RcsC-like"/>
    <property type="match status" value="1"/>
</dbReference>
<dbReference type="Gene3D" id="1.10.510.10">
    <property type="entry name" value="Transferase(Phosphotransferase) domain 1"/>
    <property type="match status" value="1"/>
</dbReference>
<dbReference type="CDD" id="cd16922">
    <property type="entry name" value="HATPase_EvgS-ArcB-TorS-like"/>
    <property type="match status" value="1"/>
</dbReference>
<name>A0A4Q4TIK4_9PEZI</name>
<feature type="region of interest" description="Disordered" evidence="14">
    <location>
        <begin position="569"/>
        <end position="591"/>
    </location>
</feature>
<evidence type="ECO:0000256" key="2">
    <source>
        <dbReference type="ARBA" id="ARBA00004651"/>
    </source>
</evidence>
<dbReference type="InterPro" id="IPR005467">
    <property type="entry name" value="His_kinase_dom"/>
</dbReference>
<evidence type="ECO:0000313" key="18">
    <source>
        <dbReference type="EMBL" id="RYP06815.1"/>
    </source>
</evidence>
<feature type="region of interest" description="Disordered" evidence="14">
    <location>
        <begin position="720"/>
        <end position="753"/>
    </location>
</feature>
<organism evidence="18 19">
    <name type="scientific">Monosporascus ibericus</name>
    <dbReference type="NCBI Taxonomy" id="155417"/>
    <lineage>
        <taxon>Eukaryota</taxon>
        <taxon>Fungi</taxon>
        <taxon>Dikarya</taxon>
        <taxon>Ascomycota</taxon>
        <taxon>Pezizomycotina</taxon>
        <taxon>Sordariomycetes</taxon>
        <taxon>Xylariomycetidae</taxon>
        <taxon>Xylariales</taxon>
        <taxon>Xylariales incertae sedis</taxon>
        <taxon>Monosporascus</taxon>
    </lineage>
</organism>
<dbReference type="GO" id="GO:0009927">
    <property type="term" value="F:histidine phosphotransfer kinase activity"/>
    <property type="evidence" value="ECO:0007669"/>
    <property type="project" value="TreeGrafter"/>
</dbReference>